<name>A0A089WRD0_9PSED</name>
<evidence type="ECO:0000313" key="3">
    <source>
        <dbReference type="Proteomes" id="UP000029493"/>
    </source>
</evidence>
<feature type="transmembrane region" description="Helical" evidence="1">
    <location>
        <begin position="75"/>
        <end position="95"/>
    </location>
</feature>
<dbReference type="AlphaFoldDB" id="A0A089WRD0"/>
<protein>
    <submittedName>
        <fullName evidence="2">Uncharacterized protein</fullName>
    </submittedName>
</protein>
<proteinExistence type="predicted"/>
<feature type="transmembrane region" description="Helical" evidence="1">
    <location>
        <begin position="43"/>
        <end position="63"/>
    </location>
</feature>
<keyword evidence="1" id="KW-1133">Transmembrane helix</keyword>
<reference evidence="2 3" key="1">
    <citation type="submission" date="2014-09" db="EMBL/GenBank/DDBJ databases">
        <authorList>
            <person name="Chan K.-G."/>
        </authorList>
    </citation>
    <scope>NUCLEOTIDE SEQUENCE [LARGE SCALE GENOMIC DNA]</scope>
    <source>
        <strain evidence="2 3">ND07</strain>
    </source>
</reference>
<dbReference type="EMBL" id="CP009455">
    <property type="protein sequence ID" value="AIR89714.1"/>
    <property type="molecule type" value="Genomic_DNA"/>
</dbReference>
<dbReference type="RefSeq" id="WP_038412287.1">
    <property type="nucleotide sequence ID" value="NZ_CP009455.1"/>
</dbReference>
<dbReference type="Proteomes" id="UP000029493">
    <property type="component" value="Chromosome"/>
</dbReference>
<feature type="transmembrane region" description="Helical" evidence="1">
    <location>
        <begin position="12"/>
        <end position="31"/>
    </location>
</feature>
<accession>A0A089WRD0</accession>
<keyword evidence="1" id="KW-0812">Transmembrane</keyword>
<evidence type="ECO:0000256" key="1">
    <source>
        <dbReference type="SAM" id="Phobius"/>
    </source>
</evidence>
<sequence length="160" mass="16868">MASDNLGAEQYVEGRLVAVILLVLTALGAFAATTFCGERGCVLTAQAVVCAVTSALCVLLLLNRRALRAKREGRSYSLAYLLAWIWAGGATAVVLSQPALADEAPALLSVVLSSLLGGVAAAIVAHLWHEREQRPPTPRAARTPRRGKAEQALAQVKARL</sequence>
<gene>
    <name evidence="2" type="ORF">LK03_10620</name>
</gene>
<organism evidence="2 3">
    <name type="scientific">Pseudomonas cremoricolorata</name>
    <dbReference type="NCBI Taxonomy" id="157783"/>
    <lineage>
        <taxon>Bacteria</taxon>
        <taxon>Pseudomonadati</taxon>
        <taxon>Pseudomonadota</taxon>
        <taxon>Gammaproteobacteria</taxon>
        <taxon>Pseudomonadales</taxon>
        <taxon>Pseudomonadaceae</taxon>
        <taxon>Pseudomonas</taxon>
    </lineage>
</organism>
<evidence type="ECO:0000313" key="2">
    <source>
        <dbReference type="EMBL" id="AIR89714.1"/>
    </source>
</evidence>
<dbReference type="KEGG" id="psw:LK03_10620"/>
<keyword evidence="1" id="KW-0472">Membrane</keyword>
<feature type="transmembrane region" description="Helical" evidence="1">
    <location>
        <begin position="107"/>
        <end position="128"/>
    </location>
</feature>
<keyword evidence="3" id="KW-1185">Reference proteome</keyword>